<organism evidence="1 2">
    <name type="scientific">Coprococcus intestinihominis</name>
    <dbReference type="NCBI Taxonomy" id="3133154"/>
    <lineage>
        <taxon>Bacteria</taxon>
        <taxon>Bacillati</taxon>
        <taxon>Bacillota</taxon>
        <taxon>Clostridia</taxon>
        <taxon>Lachnospirales</taxon>
        <taxon>Lachnospiraceae</taxon>
        <taxon>Coprococcus</taxon>
    </lineage>
</organism>
<accession>A0ABV1B2N7</accession>
<protein>
    <recommendedName>
        <fullName evidence="3">YaiI/YqxD family protein</fullName>
    </recommendedName>
</protein>
<dbReference type="EMBL" id="JBBMEK010000056">
    <property type="protein sequence ID" value="MEQ2364703.1"/>
    <property type="molecule type" value="Genomic_DNA"/>
</dbReference>
<dbReference type="Proteomes" id="UP001469749">
    <property type="component" value="Unassembled WGS sequence"/>
</dbReference>
<evidence type="ECO:0008006" key="3">
    <source>
        <dbReference type="Google" id="ProtNLM"/>
    </source>
</evidence>
<name>A0ABV1B2N7_9FIRM</name>
<gene>
    <name evidence="1" type="ORF">WMO25_06280</name>
</gene>
<proteinExistence type="predicted"/>
<evidence type="ECO:0000313" key="2">
    <source>
        <dbReference type="Proteomes" id="UP001469749"/>
    </source>
</evidence>
<reference evidence="1 2" key="1">
    <citation type="submission" date="2024-03" db="EMBL/GenBank/DDBJ databases">
        <title>Human intestinal bacterial collection.</title>
        <authorList>
            <person name="Pauvert C."/>
            <person name="Hitch T.C.A."/>
            <person name="Clavel T."/>
        </authorList>
    </citation>
    <scope>NUCLEOTIDE SEQUENCE [LARGE SCALE GENOMIC DNA]</scope>
    <source>
        <strain evidence="1 2">CLA-AA-H190</strain>
    </source>
</reference>
<comment type="caution">
    <text evidence="1">The sequence shown here is derived from an EMBL/GenBank/DDBJ whole genome shotgun (WGS) entry which is preliminary data.</text>
</comment>
<evidence type="ECO:0000313" key="1">
    <source>
        <dbReference type="EMBL" id="MEQ2364703.1"/>
    </source>
</evidence>
<keyword evidence="2" id="KW-1185">Reference proteome</keyword>
<sequence>MRILVDADSCPVVSIVEKTAKKYEIPVVLLCDTNHELNQIGIKIDMYRQEYRFTPAFAFIQAV</sequence>